<dbReference type="Proteomes" id="UP001501231">
    <property type="component" value="Unassembled WGS sequence"/>
</dbReference>
<evidence type="ECO:0000313" key="1">
    <source>
        <dbReference type="EMBL" id="GAA2440611.1"/>
    </source>
</evidence>
<gene>
    <name evidence="1" type="ORF">GCM10010191_65640</name>
</gene>
<proteinExistence type="predicted"/>
<name>A0ABN3JU77_9ACTN</name>
<accession>A0ABN3JU77</accession>
<dbReference type="Gene3D" id="3.40.50.720">
    <property type="entry name" value="NAD(P)-binding Rossmann-like Domain"/>
    <property type="match status" value="1"/>
</dbReference>
<keyword evidence="2" id="KW-1185">Reference proteome</keyword>
<sequence>MTGDPARSPSVETDVEVAGADFEAPETLRDAVAGVEGVFLLTAPGAWVPEHDLAMISAARVGGVRKVVKLSAVGGRSSTDDGGTMPADWHAPGERALADCGLAWAACGRLRSLPMRCAGRTRSEPDSRCRT</sequence>
<organism evidence="1 2">
    <name type="scientific">Actinomadura vinacea</name>
    <dbReference type="NCBI Taxonomy" id="115336"/>
    <lineage>
        <taxon>Bacteria</taxon>
        <taxon>Bacillati</taxon>
        <taxon>Actinomycetota</taxon>
        <taxon>Actinomycetes</taxon>
        <taxon>Streptosporangiales</taxon>
        <taxon>Thermomonosporaceae</taxon>
        <taxon>Actinomadura</taxon>
    </lineage>
</organism>
<dbReference type="EMBL" id="BAAARW010000024">
    <property type="protein sequence ID" value="GAA2440611.1"/>
    <property type="molecule type" value="Genomic_DNA"/>
</dbReference>
<comment type="caution">
    <text evidence="1">The sequence shown here is derived from an EMBL/GenBank/DDBJ whole genome shotgun (WGS) entry which is preliminary data.</text>
</comment>
<evidence type="ECO:0008006" key="3">
    <source>
        <dbReference type="Google" id="ProtNLM"/>
    </source>
</evidence>
<protein>
    <recommendedName>
        <fullName evidence="3">NAD(P)-binding domain-containing protein</fullName>
    </recommendedName>
</protein>
<dbReference type="SUPFAM" id="SSF51735">
    <property type="entry name" value="NAD(P)-binding Rossmann-fold domains"/>
    <property type="match status" value="1"/>
</dbReference>
<evidence type="ECO:0000313" key="2">
    <source>
        <dbReference type="Proteomes" id="UP001501231"/>
    </source>
</evidence>
<reference evidence="1 2" key="1">
    <citation type="journal article" date="2019" name="Int. J. Syst. Evol. Microbiol.">
        <title>The Global Catalogue of Microorganisms (GCM) 10K type strain sequencing project: providing services to taxonomists for standard genome sequencing and annotation.</title>
        <authorList>
            <consortium name="The Broad Institute Genomics Platform"/>
            <consortium name="The Broad Institute Genome Sequencing Center for Infectious Disease"/>
            <person name="Wu L."/>
            <person name="Ma J."/>
        </authorList>
    </citation>
    <scope>NUCLEOTIDE SEQUENCE [LARGE SCALE GENOMIC DNA]</scope>
    <source>
        <strain evidence="1 2">JCM 3325</strain>
    </source>
</reference>
<dbReference type="InterPro" id="IPR036291">
    <property type="entry name" value="NAD(P)-bd_dom_sf"/>
</dbReference>